<evidence type="ECO:0000259" key="2">
    <source>
        <dbReference type="PROSITE" id="PS50263"/>
    </source>
</evidence>
<dbReference type="Gene3D" id="3.60.110.10">
    <property type="entry name" value="Carbon-nitrogen hydrolase"/>
    <property type="match status" value="1"/>
</dbReference>
<keyword evidence="4" id="KW-1185">Reference proteome</keyword>
<organism evidence="3 4">
    <name type="scientific">Rudanella paleaurantiibacter</name>
    <dbReference type="NCBI Taxonomy" id="2614655"/>
    <lineage>
        <taxon>Bacteria</taxon>
        <taxon>Pseudomonadati</taxon>
        <taxon>Bacteroidota</taxon>
        <taxon>Cytophagia</taxon>
        <taxon>Cytophagales</taxon>
        <taxon>Cytophagaceae</taxon>
        <taxon>Rudanella</taxon>
    </lineage>
</organism>
<dbReference type="PROSITE" id="PS50263">
    <property type="entry name" value="CN_HYDROLASE"/>
    <property type="match status" value="1"/>
</dbReference>
<accession>A0A7J5TUZ1</accession>
<evidence type="ECO:0000256" key="1">
    <source>
        <dbReference type="ARBA" id="ARBA00022801"/>
    </source>
</evidence>
<evidence type="ECO:0000313" key="4">
    <source>
        <dbReference type="Proteomes" id="UP000488299"/>
    </source>
</evidence>
<keyword evidence="1" id="KW-0378">Hydrolase</keyword>
<proteinExistence type="predicted"/>
<dbReference type="GO" id="GO:0033388">
    <property type="term" value="P:putrescine biosynthetic process from arginine"/>
    <property type="evidence" value="ECO:0007669"/>
    <property type="project" value="TreeGrafter"/>
</dbReference>
<feature type="domain" description="CN hydrolase" evidence="2">
    <location>
        <begin position="12"/>
        <end position="272"/>
    </location>
</feature>
<dbReference type="AlphaFoldDB" id="A0A7J5TUZ1"/>
<dbReference type="Pfam" id="PF00795">
    <property type="entry name" value="CN_hydrolase"/>
    <property type="match status" value="1"/>
</dbReference>
<dbReference type="RefSeq" id="WP_152125920.1">
    <property type="nucleotide sequence ID" value="NZ_WELI01000009.1"/>
</dbReference>
<protein>
    <submittedName>
        <fullName evidence="3">Nitrilase</fullName>
    </submittedName>
</protein>
<dbReference type="InterPro" id="IPR036526">
    <property type="entry name" value="C-N_Hydrolase_sf"/>
</dbReference>
<dbReference type="PANTHER" id="PTHR43674">
    <property type="entry name" value="NITRILASE C965.09-RELATED"/>
    <property type="match status" value="1"/>
</dbReference>
<dbReference type="EMBL" id="WELI01000009">
    <property type="protein sequence ID" value="KAB7727969.1"/>
    <property type="molecule type" value="Genomic_DNA"/>
</dbReference>
<dbReference type="InterPro" id="IPR003010">
    <property type="entry name" value="C-N_Hydrolase"/>
</dbReference>
<dbReference type="InterPro" id="IPR050345">
    <property type="entry name" value="Aliph_Amidase/BUP"/>
</dbReference>
<gene>
    <name evidence="3" type="ORF">F5984_19635</name>
</gene>
<reference evidence="3 4" key="1">
    <citation type="submission" date="2019-10" db="EMBL/GenBank/DDBJ databases">
        <title>Rudanella paleaurantiibacter sp. nov., isolated from sludge.</title>
        <authorList>
            <person name="Xu S.Q."/>
        </authorList>
    </citation>
    <scope>NUCLEOTIDE SEQUENCE [LARGE SCALE GENOMIC DNA]</scope>
    <source>
        <strain evidence="3 4">HX-22-17</strain>
    </source>
</reference>
<dbReference type="SUPFAM" id="SSF56317">
    <property type="entry name" value="Carbon-nitrogen hydrolase"/>
    <property type="match status" value="1"/>
</dbReference>
<sequence>MYKSLALQTACQTVNACTSREQSEEQMLQSIDRVERQIEASISRIGRDTMLVVAPELFLSGPPLGETLVEWRDKAALEIDGRIYEALGAMVQRLQIYFSGNAYEQDPHFPDLYFQTSFIIGPNGNVLLRYRRLNALNIPTPHDVWAYYLEAYGYDSIFPVAKTNIGNLACMASDEILFPEVARCLAMRGAEILLHSASEVGSPLLTPGRVAPLARAAENMAYVVSANTAGVSGGALPANSADGGSKVIDYKGLVLAEAGFGESMAAHADIDLNALRAHRQRPGAANVLARQRFELYAESYTGHSFSPPNTLLAEPVDRTHFAKTQQAVIDKLKKEIF</sequence>
<name>A0A7J5TUZ1_9BACT</name>
<evidence type="ECO:0000313" key="3">
    <source>
        <dbReference type="EMBL" id="KAB7727969.1"/>
    </source>
</evidence>
<dbReference type="PANTHER" id="PTHR43674:SF2">
    <property type="entry name" value="BETA-UREIDOPROPIONASE"/>
    <property type="match status" value="1"/>
</dbReference>
<dbReference type="GO" id="GO:0050126">
    <property type="term" value="F:N-carbamoylputrescine amidase activity"/>
    <property type="evidence" value="ECO:0007669"/>
    <property type="project" value="TreeGrafter"/>
</dbReference>
<dbReference type="Proteomes" id="UP000488299">
    <property type="component" value="Unassembled WGS sequence"/>
</dbReference>
<comment type="caution">
    <text evidence="3">The sequence shown here is derived from an EMBL/GenBank/DDBJ whole genome shotgun (WGS) entry which is preliminary data.</text>
</comment>